<dbReference type="PANTHER" id="PTHR11461">
    <property type="entry name" value="SERINE PROTEASE INHIBITOR, SERPIN"/>
    <property type="match status" value="1"/>
</dbReference>
<dbReference type="GO" id="GO:0005615">
    <property type="term" value="C:extracellular space"/>
    <property type="evidence" value="ECO:0007669"/>
    <property type="project" value="InterPro"/>
</dbReference>
<dbReference type="InterPro" id="IPR000215">
    <property type="entry name" value="Serpin_fam"/>
</dbReference>
<evidence type="ECO:0000256" key="2">
    <source>
        <dbReference type="RuleBase" id="RU000411"/>
    </source>
</evidence>
<sequence>MGQCASSSRNAQSEAQRPREETKPTLADMDFKLLIRQHSDFILPLFQQVALREAQENVALSPISITVTLAMVAAGATGATLDQIVSCLHLSTPAFLHDFAAQVRSVVLADASPHGGPLLSFANGVWVERTLPLQPSFVDTVKSKYAAVAQPADFLNQAEKARIEINTWTKNETKGIIEEILPTGALDANSKCVLANALYFKGAWQNQFDTSLTAEEEFYLPNGKTLRVAMMTTNQKQEITTHDSFKVLRLPYNKSGDGRFFSMYIVLPHERNGLLDVEKLVNVDFLEQKLVKSTEVKVRSFKLPRFKVSGGYEMPEVLGKLGLTLPFSNQANFSNMVNSPIGKSLSVDKVYHKAAVEVNEEGTVAAAATAAVVMLRSIQPMEDFVADHPFLFVLKEDMTGMVVFIGHVASPTSQN</sequence>
<comment type="similarity">
    <text evidence="1 2">Belongs to the serpin family.</text>
</comment>
<dbReference type="Proteomes" id="UP000886520">
    <property type="component" value="Chromosome 12"/>
</dbReference>
<dbReference type="EMBL" id="JABFUD020000012">
    <property type="protein sequence ID" value="KAI5072439.1"/>
    <property type="molecule type" value="Genomic_DNA"/>
</dbReference>
<dbReference type="InterPro" id="IPR023796">
    <property type="entry name" value="Serpin_dom"/>
</dbReference>
<dbReference type="OrthoDB" id="1063785at2759"/>
<evidence type="ECO:0000313" key="5">
    <source>
        <dbReference type="EMBL" id="KAI5072439.1"/>
    </source>
</evidence>
<dbReference type="SUPFAM" id="SSF56574">
    <property type="entry name" value="Serpins"/>
    <property type="match status" value="1"/>
</dbReference>
<reference evidence="5" key="1">
    <citation type="submission" date="2021-01" db="EMBL/GenBank/DDBJ databases">
        <title>Adiantum capillus-veneris genome.</title>
        <authorList>
            <person name="Fang Y."/>
            <person name="Liao Q."/>
        </authorList>
    </citation>
    <scope>NUCLEOTIDE SEQUENCE</scope>
    <source>
        <strain evidence="5">H3</strain>
        <tissue evidence="5">Leaf</tissue>
    </source>
</reference>
<protein>
    <recommendedName>
        <fullName evidence="4">Serpin domain-containing protein</fullName>
    </recommendedName>
</protein>
<proteinExistence type="inferred from homology"/>
<feature type="domain" description="Serpin" evidence="4">
    <location>
        <begin position="43"/>
        <end position="411"/>
    </location>
</feature>
<dbReference type="GO" id="GO:0004867">
    <property type="term" value="F:serine-type endopeptidase inhibitor activity"/>
    <property type="evidence" value="ECO:0007669"/>
    <property type="project" value="InterPro"/>
</dbReference>
<dbReference type="InterPro" id="IPR036186">
    <property type="entry name" value="Serpin_sf"/>
</dbReference>
<dbReference type="PROSITE" id="PS00284">
    <property type="entry name" value="SERPIN"/>
    <property type="match status" value="1"/>
</dbReference>
<name>A0A9D4UQW1_ADICA</name>
<dbReference type="Gene3D" id="3.30.497.10">
    <property type="entry name" value="Antithrombin, subunit I, domain 2"/>
    <property type="match status" value="1"/>
</dbReference>
<organism evidence="5 6">
    <name type="scientific">Adiantum capillus-veneris</name>
    <name type="common">Maidenhair fern</name>
    <dbReference type="NCBI Taxonomy" id="13818"/>
    <lineage>
        <taxon>Eukaryota</taxon>
        <taxon>Viridiplantae</taxon>
        <taxon>Streptophyta</taxon>
        <taxon>Embryophyta</taxon>
        <taxon>Tracheophyta</taxon>
        <taxon>Polypodiopsida</taxon>
        <taxon>Polypodiidae</taxon>
        <taxon>Polypodiales</taxon>
        <taxon>Pteridineae</taxon>
        <taxon>Pteridaceae</taxon>
        <taxon>Vittarioideae</taxon>
        <taxon>Adiantum</taxon>
    </lineage>
</organism>
<dbReference type="InterPro" id="IPR042185">
    <property type="entry name" value="Serpin_sf_2"/>
</dbReference>
<gene>
    <name evidence="5" type="ORF">GOP47_0012545</name>
</gene>
<evidence type="ECO:0000256" key="1">
    <source>
        <dbReference type="ARBA" id="ARBA00009500"/>
    </source>
</evidence>
<dbReference type="InterPro" id="IPR023795">
    <property type="entry name" value="Serpin_CS"/>
</dbReference>
<dbReference type="CDD" id="cd02043">
    <property type="entry name" value="serpinP_plants"/>
    <property type="match status" value="1"/>
</dbReference>
<comment type="caution">
    <text evidence="5">The sequence shown here is derived from an EMBL/GenBank/DDBJ whole genome shotgun (WGS) entry which is preliminary data.</text>
</comment>
<feature type="region of interest" description="Disordered" evidence="3">
    <location>
        <begin position="1"/>
        <end position="23"/>
    </location>
</feature>
<feature type="compositionally biased region" description="Polar residues" evidence="3">
    <location>
        <begin position="1"/>
        <end position="15"/>
    </location>
</feature>
<dbReference type="AlphaFoldDB" id="A0A9D4UQW1"/>
<evidence type="ECO:0000259" key="4">
    <source>
        <dbReference type="SMART" id="SM00093"/>
    </source>
</evidence>
<dbReference type="InterPro" id="IPR042178">
    <property type="entry name" value="Serpin_sf_1"/>
</dbReference>
<dbReference type="SMART" id="SM00093">
    <property type="entry name" value="SERPIN"/>
    <property type="match status" value="1"/>
</dbReference>
<evidence type="ECO:0000256" key="3">
    <source>
        <dbReference type="SAM" id="MobiDB-lite"/>
    </source>
</evidence>
<keyword evidence="6" id="KW-1185">Reference proteome</keyword>
<evidence type="ECO:0000313" key="6">
    <source>
        <dbReference type="Proteomes" id="UP000886520"/>
    </source>
</evidence>
<accession>A0A9D4UQW1</accession>
<dbReference type="Pfam" id="PF00079">
    <property type="entry name" value="Serpin"/>
    <property type="match status" value="1"/>
</dbReference>
<dbReference type="PANTHER" id="PTHR11461:SF211">
    <property type="entry name" value="GH10112P-RELATED"/>
    <property type="match status" value="1"/>
</dbReference>
<dbReference type="Gene3D" id="2.30.39.10">
    <property type="entry name" value="Alpha-1-antitrypsin, domain 1"/>
    <property type="match status" value="1"/>
</dbReference>